<reference evidence="2 3" key="1">
    <citation type="journal article" date="2018" name="Nat. Ecol. Evol.">
        <title>Pezizomycetes genomes reveal the molecular basis of ectomycorrhizal truffle lifestyle.</title>
        <authorList>
            <person name="Murat C."/>
            <person name="Payen T."/>
            <person name="Noel B."/>
            <person name="Kuo A."/>
            <person name="Morin E."/>
            <person name="Chen J."/>
            <person name="Kohler A."/>
            <person name="Krizsan K."/>
            <person name="Balestrini R."/>
            <person name="Da Silva C."/>
            <person name="Montanini B."/>
            <person name="Hainaut M."/>
            <person name="Levati E."/>
            <person name="Barry K.W."/>
            <person name="Belfiori B."/>
            <person name="Cichocki N."/>
            <person name="Clum A."/>
            <person name="Dockter R.B."/>
            <person name="Fauchery L."/>
            <person name="Guy J."/>
            <person name="Iotti M."/>
            <person name="Le Tacon F."/>
            <person name="Lindquist E.A."/>
            <person name="Lipzen A."/>
            <person name="Malagnac F."/>
            <person name="Mello A."/>
            <person name="Molinier V."/>
            <person name="Miyauchi S."/>
            <person name="Poulain J."/>
            <person name="Riccioni C."/>
            <person name="Rubini A."/>
            <person name="Sitrit Y."/>
            <person name="Splivallo R."/>
            <person name="Traeger S."/>
            <person name="Wang M."/>
            <person name="Zifcakova L."/>
            <person name="Wipf D."/>
            <person name="Zambonelli A."/>
            <person name="Paolocci F."/>
            <person name="Nowrousian M."/>
            <person name="Ottonello S."/>
            <person name="Baldrian P."/>
            <person name="Spatafora J.W."/>
            <person name="Henrissat B."/>
            <person name="Nagy L.G."/>
            <person name="Aury J.M."/>
            <person name="Wincker P."/>
            <person name="Grigoriev I.V."/>
            <person name="Bonfante P."/>
            <person name="Martin F.M."/>
        </authorList>
    </citation>
    <scope>NUCLEOTIDE SEQUENCE [LARGE SCALE GENOMIC DNA]</scope>
    <source>
        <strain evidence="2 3">RN42</strain>
    </source>
</reference>
<evidence type="ECO:0000313" key="3">
    <source>
        <dbReference type="Proteomes" id="UP000275078"/>
    </source>
</evidence>
<dbReference type="Proteomes" id="UP000275078">
    <property type="component" value="Unassembled WGS sequence"/>
</dbReference>
<evidence type="ECO:0000313" key="2">
    <source>
        <dbReference type="EMBL" id="RPA72975.1"/>
    </source>
</evidence>
<keyword evidence="3" id="KW-1185">Reference proteome</keyword>
<sequence length="196" mass="21336">MEYQAAKPGSSDQSTQPGITTIAVALACNALQVVDRKDTDAVSSSMQTGRGRMEKRVLLEPTTKASSMQTGRGRIESPVLLESTTKANRQAPTENMTYTTANASNVAKVPRKLPIAWGEPVSKRSRSVLGPVATQNMHYRKNNSKAIKERTKQRKASHAVPPPSNVGIRKRSSQPLEMSNDDCSSDPFVPLEECEP</sequence>
<organism evidence="2 3">
    <name type="scientific">Ascobolus immersus RN42</name>
    <dbReference type="NCBI Taxonomy" id="1160509"/>
    <lineage>
        <taxon>Eukaryota</taxon>
        <taxon>Fungi</taxon>
        <taxon>Dikarya</taxon>
        <taxon>Ascomycota</taxon>
        <taxon>Pezizomycotina</taxon>
        <taxon>Pezizomycetes</taxon>
        <taxon>Pezizales</taxon>
        <taxon>Ascobolaceae</taxon>
        <taxon>Ascobolus</taxon>
    </lineage>
</organism>
<accession>A0A3N4HFR0</accession>
<proteinExistence type="predicted"/>
<protein>
    <submittedName>
        <fullName evidence="2">Uncharacterized protein</fullName>
    </submittedName>
</protein>
<dbReference type="EMBL" id="ML119838">
    <property type="protein sequence ID" value="RPA72975.1"/>
    <property type="molecule type" value="Genomic_DNA"/>
</dbReference>
<dbReference type="PROSITE" id="PS51257">
    <property type="entry name" value="PROKAR_LIPOPROTEIN"/>
    <property type="match status" value="1"/>
</dbReference>
<gene>
    <name evidence="2" type="ORF">BJ508DRAFT_334518</name>
</gene>
<feature type="region of interest" description="Disordered" evidence="1">
    <location>
        <begin position="142"/>
        <end position="196"/>
    </location>
</feature>
<dbReference type="AlphaFoldDB" id="A0A3N4HFR0"/>
<evidence type="ECO:0000256" key="1">
    <source>
        <dbReference type="SAM" id="MobiDB-lite"/>
    </source>
</evidence>
<name>A0A3N4HFR0_ASCIM</name>